<protein>
    <recommendedName>
        <fullName evidence="3">Uma2 family endonuclease</fullName>
    </recommendedName>
</protein>
<dbReference type="AlphaFoldDB" id="A0A2T0SGN3"/>
<keyword evidence="2" id="KW-1185">Reference proteome</keyword>
<dbReference type="CDD" id="cd06260">
    <property type="entry name" value="DUF820-like"/>
    <property type="match status" value="1"/>
</dbReference>
<reference evidence="1 2" key="1">
    <citation type="submission" date="2018-03" db="EMBL/GenBank/DDBJ databases">
        <title>Genomic Encyclopedia of Archaeal and Bacterial Type Strains, Phase II (KMG-II): from individual species to whole genera.</title>
        <authorList>
            <person name="Goeker M."/>
        </authorList>
    </citation>
    <scope>NUCLEOTIDE SEQUENCE [LARGE SCALE GENOMIC DNA]</scope>
    <source>
        <strain evidence="1 2">DSM 28354</strain>
    </source>
</reference>
<dbReference type="OrthoDB" id="942191at2"/>
<dbReference type="SUPFAM" id="SSF52980">
    <property type="entry name" value="Restriction endonuclease-like"/>
    <property type="match status" value="1"/>
</dbReference>
<organism evidence="1 2">
    <name type="scientific">Spirosoma oryzae</name>
    <dbReference type="NCBI Taxonomy" id="1469603"/>
    <lineage>
        <taxon>Bacteria</taxon>
        <taxon>Pseudomonadati</taxon>
        <taxon>Bacteroidota</taxon>
        <taxon>Cytophagia</taxon>
        <taxon>Cytophagales</taxon>
        <taxon>Cytophagaceae</taxon>
        <taxon>Spirosoma</taxon>
    </lineage>
</organism>
<name>A0A2T0SGN3_9BACT</name>
<evidence type="ECO:0000313" key="1">
    <source>
        <dbReference type="EMBL" id="PRY32574.1"/>
    </source>
</evidence>
<dbReference type="Gene3D" id="3.90.1570.10">
    <property type="entry name" value="tt1808, chain A"/>
    <property type="match status" value="1"/>
</dbReference>
<dbReference type="RefSeq" id="WP_146141495.1">
    <property type="nucleotide sequence ID" value="NZ_PVTE01000021.1"/>
</dbReference>
<dbReference type="EMBL" id="PVTE01000021">
    <property type="protein sequence ID" value="PRY32574.1"/>
    <property type="molecule type" value="Genomic_DNA"/>
</dbReference>
<evidence type="ECO:0008006" key="3">
    <source>
        <dbReference type="Google" id="ProtNLM"/>
    </source>
</evidence>
<dbReference type="InterPro" id="IPR008538">
    <property type="entry name" value="Uma2"/>
</dbReference>
<dbReference type="InterPro" id="IPR012296">
    <property type="entry name" value="Nuclease_put_TT1808"/>
</dbReference>
<dbReference type="InterPro" id="IPR011335">
    <property type="entry name" value="Restrct_endonuc-II-like"/>
</dbReference>
<proteinExistence type="predicted"/>
<dbReference type="Proteomes" id="UP000238375">
    <property type="component" value="Unassembled WGS sequence"/>
</dbReference>
<evidence type="ECO:0000313" key="2">
    <source>
        <dbReference type="Proteomes" id="UP000238375"/>
    </source>
</evidence>
<accession>A0A2T0SGN3</accession>
<comment type="caution">
    <text evidence="1">The sequence shown here is derived from an EMBL/GenBank/DDBJ whole genome shotgun (WGS) entry which is preliminary data.</text>
</comment>
<gene>
    <name evidence="1" type="ORF">CLV58_12176</name>
</gene>
<sequence length="205" mass="23164">MNVSSRTVGQRTVPTRKIPESLLYELIDGVPYYYRGYKAVLSRQKTKEEIMGASALQSAIVSLLVHALYRFLPFDDYLIATNEPGLHIAPGNNLSNDIAVFDQASLPVPLDEKYFSVPPRLVVEVDVKIELPTNVSETEYVYDKTQKMLDFGVQHVVWILTKTRRILQAQPDKPWTLVSWTDTVELMPGCSVHLMTLLRSKGAIL</sequence>